<proteinExistence type="predicted"/>
<evidence type="ECO:0000256" key="1">
    <source>
        <dbReference type="SAM" id="MobiDB-lite"/>
    </source>
</evidence>
<evidence type="ECO:0000313" key="3">
    <source>
        <dbReference type="EMBL" id="KAF5328792.1"/>
    </source>
</evidence>
<evidence type="ECO:0000256" key="2">
    <source>
        <dbReference type="SAM" id="SignalP"/>
    </source>
</evidence>
<comment type="caution">
    <text evidence="3">The sequence shown here is derived from an EMBL/GenBank/DDBJ whole genome shotgun (WGS) entry which is preliminary data.</text>
</comment>
<sequence>MKSPIITASPMIAFAFASAAQGAVVPSSPLLTRVGRRANANTQSISRRAAKSASVVETSDTYLSYAPVRRSLDQATTIDSTDVYLSYGPENAGQVQSRETNHTAYFKHGDANGELASYQPPMDPNRRFGVPSQKPLNNQPPADSTRDPEFSDVEFFGCHHGFADEPFTTYQTSTNFTRHGFTDEQFTSGQIPLDTTNRRSLIEHEFFNCQPTAIPPSRKETAVDISEGHLRNDEARKRAEEFARLEAEADAAEEHGIGDSDDEYLIGFLLHKLNR</sequence>
<feature type="region of interest" description="Disordered" evidence="1">
    <location>
        <begin position="112"/>
        <end position="149"/>
    </location>
</feature>
<feature type="signal peptide" evidence="2">
    <location>
        <begin position="1"/>
        <end position="22"/>
    </location>
</feature>
<reference evidence="3 4" key="1">
    <citation type="journal article" date="2020" name="ISME J.">
        <title>Uncovering the hidden diversity of litter-decomposition mechanisms in mushroom-forming fungi.</title>
        <authorList>
            <person name="Floudas D."/>
            <person name="Bentzer J."/>
            <person name="Ahren D."/>
            <person name="Johansson T."/>
            <person name="Persson P."/>
            <person name="Tunlid A."/>
        </authorList>
    </citation>
    <scope>NUCLEOTIDE SEQUENCE [LARGE SCALE GENOMIC DNA]</scope>
    <source>
        <strain evidence="3 4">CBS 101986</strain>
    </source>
</reference>
<protein>
    <submittedName>
        <fullName evidence="3">Uncharacterized protein</fullName>
    </submittedName>
</protein>
<keyword evidence="2" id="KW-0732">Signal</keyword>
<gene>
    <name evidence="3" type="ORF">D9619_011666</name>
</gene>
<keyword evidence="4" id="KW-1185">Reference proteome</keyword>
<organism evidence="3 4">
    <name type="scientific">Psilocybe cf. subviscida</name>
    <dbReference type="NCBI Taxonomy" id="2480587"/>
    <lineage>
        <taxon>Eukaryota</taxon>
        <taxon>Fungi</taxon>
        <taxon>Dikarya</taxon>
        <taxon>Basidiomycota</taxon>
        <taxon>Agaricomycotina</taxon>
        <taxon>Agaricomycetes</taxon>
        <taxon>Agaricomycetidae</taxon>
        <taxon>Agaricales</taxon>
        <taxon>Agaricineae</taxon>
        <taxon>Strophariaceae</taxon>
        <taxon>Psilocybe</taxon>
    </lineage>
</organism>
<feature type="chain" id="PRO_5034355171" evidence="2">
    <location>
        <begin position="23"/>
        <end position="275"/>
    </location>
</feature>
<evidence type="ECO:0000313" key="4">
    <source>
        <dbReference type="Proteomes" id="UP000567179"/>
    </source>
</evidence>
<accession>A0A8H5BUV7</accession>
<dbReference type="EMBL" id="JAACJJ010000003">
    <property type="protein sequence ID" value="KAF5328792.1"/>
    <property type="molecule type" value="Genomic_DNA"/>
</dbReference>
<dbReference type="Proteomes" id="UP000567179">
    <property type="component" value="Unassembled WGS sequence"/>
</dbReference>
<dbReference type="AlphaFoldDB" id="A0A8H5BUV7"/>
<name>A0A8H5BUV7_9AGAR</name>